<accession>A0ABP7KGV3</accession>
<gene>
    <name evidence="2" type="ORF">GCM10022381_17810</name>
</gene>
<dbReference type="InterPro" id="IPR032466">
    <property type="entry name" value="Metal_Hydrolase"/>
</dbReference>
<dbReference type="PANTHER" id="PTHR43135">
    <property type="entry name" value="ALPHA-D-RIBOSE 1-METHYLPHOSPHONATE 5-TRIPHOSPHATE DIPHOSPHATASE"/>
    <property type="match status" value="1"/>
</dbReference>
<evidence type="ECO:0000313" key="3">
    <source>
        <dbReference type="Proteomes" id="UP001501803"/>
    </source>
</evidence>
<evidence type="ECO:0000313" key="2">
    <source>
        <dbReference type="EMBL" id="GAA3875551.1"/>
    </source>
</evidence>
<name>A0ABP7KGV3_9MICO</name>
<dbReference type="Proteomes" id="UP001501803">
    <property type="component" value="Unassembled WGS sequence"/>
</dbReference>
<dbReference type="Gene3D" id="2.30.40.10">
    <property type="entry name" value="Urease, subunit C, domain 1"/>
    <property type="match status" value="1"/>
</dbReference>
<dbReference type="Gene3D" id="3.20.20.140">
    <property type="entry name" value="Metal-dependent hydrolases"/>
    <property type="match status" value="1"/>
</dbReference>
<comment type="caution">
    <text evidence="2">The sequence shown here is derived from an EMBL/GenBank/DDBJ whole genome shotgun (WGS) entry which is preliminary data.</text>
</comment>
<keyword evidence="3" id="KW-1185">Reference proteome</keyword>
<dbReference type="SUPFAM" id="SSF51556">
    <property type="entry name" value="Metallo-dependent hydrolases"/>
    <property type="match status" value="1"/>
</dbReference>
<organism evidence="2 3">
    <name type="scientific">Leifsonia kafniensis</name>
    <dbReference type="NCBI Taxonomy" id="475957"/>
    <lineage>
        <taxon>Bacteria</taxon>
        <taxon>Bacillati</taxon>
        <taxon>Actinomycetota</taxon>
        <taxon>Actinomycetes</taxon>
        <taxon>Micrococcales</taxon>
        <taxon>Microbacteriaceae</taxon>
        <taxon>Leifsonia</taxon>
    </lineage>
</organism>
<dbReference type="InterPro" id="IPR051781">
    <property type="entry name" value="Metallo-dep_Hydrolase"/>
</dbReference>
<dbReference type="RefSeq" id="WP_345065072.1">
    <property type="nucleotide sequence ID" value="NZ_BAABCN010000003.1"/>
</dbReference>
<protein>
    <submittedName>
        <fullName evidence="2">Amidohydrolase</fullName>
    </submittedName>
</protein>
<dbReference type="InterPro" id="IPR011059">
    <property type="entry name" value="Metal-dep_hydrolase_composite"/>
</dbReference>
<dbReference type="PANTHER" id="PTHR43135:SF3">
    <property type="entry name" value="ALPHA-D-RIBOSE 1-METHYLPHOSPHONATE 5-TRIPHOSPHATE DIPHOSPHATASE"/>
    <property type="match status" value="1"/>
</dbReference>
<dbReference type="CDD" id="cd01309">
    <property type="entry name" value="Met_dep_hydrolase_C"/>
    <property type="match status" value="1"/>
</dbReference>
<evidence type="ECO:0000259" key="1">
    <source>
        <dbReference type="Pfam" id="PF01979"/>
    </source>
</evidence>
<sequence length="410" mass="43034">MAATKPDCAIVNGYLVPVVGEPIPNGTILIAGGVITDIGDAIEVPAGTTIIDAHGRWVLPGFIDPHSHVGVHEEGNGWAGADGSELTGPNMAGVRALDAINIEDEGFRDALAGGVTATVVKPGSGNPIGGQTVALKTWGGRTVDEQVIKAEVSVKSALGENPKQAYGDRKQLPSTRLGIALVIRQAFHAARHYAATRDTALAAGEPFAHDLAQDALARVLSGELALDQHVHRHDDIATALRLADEFGYRLVINHGTEAHKLADVLAERDIPVIYGPLLSGRSKVEVREASISNVVTLAAAGVRVALTTDHPVVPITHLVLQAALAVKAGLPRQTALEAMTIRAAEISGIADRVGALTVGRDADIVLWSGDPLDVMNRAELVLIDGIEVCRWENDGYVVAERGMTTRRSAA</sequence>
<dbReference type="Pfam" id="PF01979">
    <property type="entry name" value="Amidohydro_1"/>
    <property type="match status" value="1"/>
</dbReference>
<proteinExistence type="predicted"/>
<dbReference type="InterPro" id="IPR006680">
    <property type="entry name" value="Amidohydro-rel"/>
</dbReference>
<dbReference type="SUPFAM" id="SSF51338">
    <property type="entry name" value="Composite domain of metallo-dependent hydrolases"/>
    <property type="match status" value="1"/>
</dbReference>
<reference evidence="3" key="1">
    <citation type="journal article" date="2019" name="Int. J. Syst. Evol. Microbiol.">
        <title>The Global Catalogue of Microorganisms (GCM) 10K type strain sequencing project: providing services to taxonomists for standard genome sequencing and annotation.</title>
        <authorList>
            <consortium name="The Broad Institute Genomics Platform"/>
            <consortium name="The Broad Institute Genome Sequencing Center for Infectious Disease"/>
            <person name="Wu L."/>
            <person name="Ma J."/>
        </authorList>
    </citation>
    <scope>NUCLEOTIDE SEQUENCE [LARGE SCALE GENOMIC DNA]</scope>
    <source>
        <strain evidence="3">JCM 17021</strain>
    </source>
</reference>
<dbReference type="EMBL" id="BAABCN010000003">
    <property type="protein sequence ID" value="GAA3875551.1"/>
    <property type="molecule type" value="Genomic_DNA"/>
</dbReference>
<feature type="domain" description="Amidohydrolase-related" evidence="1">
    <location>
        <begin position="230"/>
        <end position="372"/>
    </location>
</feature>